<dbReference type="PRINTS" id="PR00385">
    <property type="entry name" value="P450"/>
</dbReference>
<dbReference type="PANTHER" id="PTHR47955">
    <property type="entry name" value="CYTOCHROME P450 FAMILY 71 PROTEIN"/>
    <property type="match status" value="1"/>
</dbReference>
<dbReference type="InterPro" id="IPR017972">
    <property type="entry name" value="Cyt_P450_CS"/>
</dbReference>
<dbReference type="GO" id="GO:0005506">
    <property type="term" value="F:iron ion binding"/>
    <property type="evidence" value="ECO:0007669"/>
    <property type="project" value="InterPro"/>
</dbReference>
<dbReference type="AlphaFoldDB" id="A0A5J9TJ33"/>
<dbReference type="InterPro" id="IPR002401">
    <property type="entry name" value="Cyt_P450_E_grp-I"/>
</dbReference>
<dbReference type="Gramene" id="TVU11370">
    <property type="protein sequence ID" value="TVU11370"/>
    <property type="gene ID" value="EJB05_44954"/>
</dbReference>
<keyword evidence="2 4" id="KW-0479">Metal-binding</keyword>
<dbReference type="CDD" id="cd11072">
    <property type="entry name" value="CYP71-like"/>
    <property type="match status" value="1"/>
</dbReference>
<comment type="caution">
    <text evidence="6">The sequence shown here is derived from an EMBL/GenBank/DDBJ whole genome shotgun (WGS) entry which is preliminary data.</text>
</comment>
<dbReference type="SUPFAM" id="SSF48264">
    <property type="entry name" value="Cytochrome P450"/>
    <property type="match status" value="1"/>
</dbReference>
<evidence type="ECO:0000256" key="3">
    <source>
        <dbReference type="ARBA" id="ARBA00023004"/>
    </source>
</evidence>
<keyword evidence="5" id="KW-0503">Monooxygenase</keyword>
<accession>A0A5J9TJ33</accession>
<dbReference type="InterPro" id="IPR036396">
    <property type="entry name" value="Cyt_P450_sf"/>
</dbReference>
<protein>
    <recommendedName>
        <fullName evidence="8">Cytochrome P450</fullName>
    </recommendedName>
</protein>
<feature type="non-terminal residue" evidence="6">
    <location>
        <position position="1"/>
    </location>
</feature>
<proteinExistence type="inferred from homology"/>
<keyword evidence="7" id="KW-1185">Reference proteome</keyword>
<evidence type="ECO:0000256" key="1">
    <source>
        <dbReference type="ARBA" id="ARBA00010617"/>
    </source>
</evidence>
<evidence type="ECO:0008006" key="8">
    <source>
        <dbReference type="Google" id="ProtNLM"/>
    </source>
</evidence>
<evidence type="ECO:0000256" key="4">
    <source>
        <dbReference type="PIRSR" id="PIRSR602401-1"/>
    </source>
</evidence>
<dbReference type="PROSITE" id="PS00086">
    <property type="entry name" value="CYTOCHROME_P450"/>
    <property type="match status" value="1"/>
</dbReference>
<dbReference type="GO" id="GO:0016705">
    <property type="term" value="F:oxidoreductase activity, acting on paired donors, with incorporation or reduction of molecular oxygen"/>
    <property type="evidence" value="ECO:0007669"/>
    <property type="project" value="InterPro"/>
</dbReference>
<gene>
    <name evidence="6" type="ORF">EJB05_44954</name>
</gene>
<dbReference type="GO" id="GO:0004497">
    <property type="term" value="F:monooxygenase activity"/>
    <property type="evidence" value="ECO:0007669"/>
    <property type="project" value="UniProtKB-KW"/>
</dbReference>
<dbReference type="FunFam" id="1.10.630.10:FF:000064">
    <property type="entry name" value="Cytochrome P450 monooxygenase"/>
    <property type="match status" value="1"/>
</dbReference>
<dbReference type="Pfam" id="PF00067">
    <property type="entry name" value="p450"/>
    <property type="match status" value="1"/>
</dbReference>
<dbReference type="EMBL" id="RWGY01000039">
    <property type="protein sequence ID" value="TVU11370.1"/>
    <property type="molecule type" value="Genomic_DNA"/>
</dbReference>
<keyword evidence="3 4" id="KW-0408">Iron</keyword>
<dbReference type="Proteomes" id="UP000324897">
    <property type="component" value="Chromosome 3"/>
</dbReference>
<comment type="cofactor">
    <cofactor evidence="4">
        <name>heme</name>
        <dbReference type="ChEBI" id="CHEBI:30413"/>
    </cofactor>
</comment>
<comment type="similarity">
    <text evidence="1 5">Belongs to the cytochrome P450 family.</text>
</comment>
<dbReference type="GO" id="GO:0020037">
    <property type="term" value="F:heme binding"/>
    <property type="evidence" value="ECO:0007669"/>
    <property type="project" value="InterPro"/>
</dbReference>
<dbReference type="OrthoDB" id="2789670at2759"/>
<reference evidence="6 7" key="1">
    <citation type="journal article" date="2019" name="Sci. Rep.">
        <title>A high-quality genome of Eragrostis curvula grass provides insights into Poaceae evolution and supports new strategies to enhance forage quality.</title>
        <authorList>
            <person name="Carballo J."/>
            <person name="Santos B.A.C.M."/>
            <person name="Zappacosta D."/>
            <person name="Garbus I."/>
            <person name="Selva J.P."/>
            <person name="Gallo C.A."/>
            <person name="Diaz A."/>
            <person name="Albertini E."/>
            <person name="Caccamo M."/>
            <person name="Echenique V."/>
        </authorList>
    </citation>
    <scope>NUCLEOTIDE SEQUENCE [LARGE SCALE GENOMIC DNA]</scope>
    <source>
        <strain evidence="7">cv. Victoria</strain>
        <tissue evidence="6">Leaf</tissue>
    </source>
</reference>
<keyword evidence="5" id="KW-0560">Oxidoreductase</keyword>
<name>A0A5J9TJ33_9POAL</name>
<dbReference type="InterPro" id="IPR001128">
    <property type="entry name" value="Cyt_P450"/>
</dbReference>
<organism evidence="6 7">
    <name type="scientific">Eragrostis curvula</name>
    <name type="common">weeping love grass</name>
    <dbReference type="NCBI Taxonomy" id="38414"/>
    <lineage>
        <taxon>Eukaryota</taxon>
        <taxon>Viridiplantae</taxon>
        <taxon>Streptophyta</taxon>
        <taxon>Embryophyta</taxon>
        <taxon>Tracheophyta</taxon>
        <taxon>Spermatophyta</taxon>
        <taxon>Magnoliopsida</taxon>
        <taxon>Liliopsida</taxon>
        <taxon>Poales</taxon>
        <taxon>Poaceae</taxon>
        <taxon>PACMAD clade</taxon>
        <taxon>Chloridoideae</taxon>
        <taxon>Eragrostideae</taxon>
        <taxon>Eragrostidinae</taxon>
        <taxon>Eragrostis</taxon>
    </lineage>
</organism>
<evidence type="ECO:0000313" key="6">
    <source>
        <dbReference type="EMBL" id="TVU11370.1"/>
    </source>
</evidence>
<keyword evidence="4 5" id="KW-0349">Heme</keyword>
<sequence length="504" mass="56915">MDSLSMYYFYCLLLALILYLISKCYIASASSCNRSLRLPPGPRQLPVIGSLHHLLCALPHRSLRRLSSHYGPLMFLKLGEIPVIIVSSREAAEEVMKTHDAVFATRPQTAMIKILTKQGQAIALTPYGDPWRQLRKICKLELLSASRVQSFRPVREEEVARLVQAISSMSGSLVNISELVSAYVADTTVHAIMGRRLKDRDGFLRYIDEAIRLAGGFTLADLFPSSHLAGALSWTAHKAEIYREGLFKFLDSIITEHKERRSHEDALPEDLIDVLLRIQGQSSSDHLNISTIKAVIFDLFSAGSETAATTLQWAMTELIRNPTKMYRAQAEVREAFKGCTVAVLEEGLSELTYLHWVIKETLRLHTPGPLLLPRECRETCKVLGYDVPQGAIILVNAWAIARDPQCWNEPENFKPERFESDTRDFKGNNFEFIPFGAGRRICPGMLFGLANVELALANLLFHFDWGLPEDMCPSEVDVTEAMGISLRRKRELWLRPTFHSEFSH</sequence>
<evidence type="ECO:0000313" key="7">
    <source>
        <dbReference type="Proteomes" id="UP000324897"/>
    </source>
</evidence>
<evidence type="ECO:0000256" key="5">
    <source>
        <dbReference type="RuleBase" id="RU000461"/>
    </source>
</evidence>
<evidence type="ECO:0000256" key="2">
    <source>
        <dbReference type="ARBA" id="ARBA00022723"/>
    </source>
</evidence>
<dbReference type="PANTHER" id="PTHR47955:SF21">
    <property type="entry name" value="OS06G0642300 PROTEIN"/>
    <property type="match status" value="1"/>
</dbReference>
<dbReference type="PRINTS" id="PR00463">
    <property type="entry name" value="EP450I"/>
</dbReference>
<dbReference type="Gene3D" id="1.10.630.10">
    <property type="entry name" value="Cytochrome P450"/>
    <property type="match status" value="1"/>
</dbReference>
<feature type="binding site" description="axial binding residue" evidence="4">
    <location>
        <position position="442"/>
    </location>
    <ligand>
        <name>heme</name>
        <dbReference type="ChEBI" id="CHEBI:30413"/>
    </ligand>
    <ligandPart>
        <name>Fe</name>
        <dbReference type="ChEBI" id="CHEBI:18248"/>
    </ligandPart>
</feature>